<keyword evidence="3" id="KW-1185">Reference proteome</keyword>
<organism evidence="2 3">
    <name type="scientific">Punica granatum</name>
    <name type="common">Pomegranate</name>
    <dbReference type="NCBI Taxonomy" id="22663"/>
    <lineage>
        <taxon>Eukaryota</taxon>
        <taxon>Viridiplantae</taxon>
        <taxon>Streptophyta</taxon>
        <taxon>Embryophyta</taxon>
        <taxon>Tracheophyta</taxon>
        <taxon>Spermatophyta</taxon>
        <taxon>Magnoliopsida</taxon>
        <taxon>eudicotyledons</taxon>
        <taxon>Gunneridae</taxon>
        <taxon>Pentapetalae</taxon>
        <taxon>rosids</taxon>
        <taxon>malvids</taxon>
        <taxon>Myrtales</taxon>
        <taxon>Lythraceae</taxon>
        <taxon>Punica</taxon>
    </lineage>
</organism>
<proteinExistence type="predicted"/>
<reference evidence="2 3" key="1">
    <citation type="submission" date="2017-11" db="EMBL/GenBank/DDBJ databases">
        <title>De-novo sequencing of pomegranate (Punica granatum L.) genome.</title>
        <authorList>
            <person name="Akparov Z."/>
            <person name="Amiraslanov A."/>
            <person name="Hajiyeva S."/>
            <person name="Abbasov M."/>
            <person name="Kaur K."/>
            <person name="Hamwieh A."/>
            <person name="Solovyev V."/>
            <person name="Salamov A."/>
            <person name="Braich B."/>
            <person name="Kosarev P."/>
            <person name="Mahmoud A."/>
            <person name="Hajiyev E."/>
            <person name="Babayeva S."/>
            <person name="Izzatullayeva V."/>
            <person name="Mammadov A."/>
            <person name="Mammadov A."/>
            <person name="Sharifova S."/>
            <person name="Ojaghi J."/>
            <person name="Eynullazada K."/>
            <person name="Bayramov B."/>
            <person name="Abdulazimova A."/>
            <person name="Shahmuradov I."/>
        </authorList>
    </citation>
    <scope>NUCLEOTIDE SEQUENCE [LARGE SCALE GENOMIC DNA]</scope>
    <source>
        <strain evidence="3">cv. AG2017</strain>
        <tissue evidence="2">Leaf</tissue>
    </source>
</reference>
<feature type="region of interest" description="Disordered" evidence="1">
    <location>
        <begin position="17"/>
        <end position="114"/>
    </location>
</feature>
<dbReference type="AlphaFoldDB" id="A0A2I0L4T2"/>
<dbReference type="EMBL" id="PGOL01000159">
    <property type="protein sequence ID" value="PKI75698.1"/>
    <property type="molecule type" value="Genomic_DNA"/>
</dbReference>
<gene>
    <name evidence="2" type="ORF">CRG98_003958</name>
</gene>
<sequence>MAKCLLGFRRVIAQMDSEIKNRKGRGSGLPIGDPEPSTEGVGTHRGHRRPRWRGRGRRLVIPTPNLPRTPSLSPRLIQGWGRQSATRTPPPRAPTPTKNIGTLGGGFEVSDWRP</sequence>
<name>A0A2I0L4T2_PUNGR</name>
<accession>A0A2I0L4T2</accession>
<protein>
    <submittedName>
        <fullName evidence="2">Uncharacterized protein</fullName>
    </submittedName>
</protein>
<evidence type="ECO:0000313" key="2">
    <source>
        <dbReference type="EMBL" id="PKI75698.1"/>
    </source>
</evidence>
<evidence type="ECO:0000313" key="3">
    <source>
        <dbReference type="Proteomes" id="UP000233551"/>
    </source>
</evidence>
<dbReference type="Proteomes" id="UP000233551">
    <property type="component" value="Unassembled WGS sequence"/>
</dbReference>
<evidence type="ECO:0000256" key="1">
    <source>
        <dbReference type="SAM" id="MobiDB-lite"/>
    </source>
</evidence>
<comment type="caution">
    <text evidence="2">The sequence shown here is derived from an EMBL/GenBank/DDBJ whole genome shotgun (WGS) entry which is preliminary data.</text>
</comment>
<feature type="compositionally biased region" description="Basic residues" evidence="1">
    <location>
        <begin position="44"/>
        <end position="58"/>
    </location>
</feature>